<evidence type="ECO:0000256" key="2">
    <source>
        <dbReference type="SAM" id="Phobius"/>
    </source>
</evidence>
<keyword evidence="2" id="KW-1133">Transmembrane helix</keyword>
<sequence>MEDSVTKAKEPSDQVYLEVSQVDDASGGGGQDVEPSPESPSDDPGEPEKQQNARILEGEPVILGTDARLWTSLVHLLPLAVSVFLIASNTQRVYWYAEDGPRLFFEFTAEMFEAVLQLFAKVYELLVIASLTALTLKVFKRRLVDRHLPLGLLTGAYRVGDVRYIFTRFFLRAVLDPGHWTTLLLALLVVGNTFLSTLIGPAAAILLVPELGWHPLRDAFSKVQLPVFFYNLPIHSTWPRVLDASVSSGYGCDSVAGWWKYSCPSGGYVDFTKWLTEWESSALANDFISQDPTGVVRRRLIAAAKETEHNYDIQGLLFSHMAMTTTSMAPLVTIGRLFNFIRWDSMDADHGTKMGAIHDTAKFRLTTRTSSESTIFQPLVQSDCTDYPVDVLSEVSDIRPPYFSYHLNCLGDPWCESRLGIEDATAWLGTKLGDGPGGLNISEWMGTYRLWAPNATDDWEPLLASIILPYRNGGETHAMHYLCTIIAHWMPAALSISPAENDFVNSNVSDFIALDSRMDHFDNLTDLAGPAIKIESEWLDFMMPEVNVETPSGTMKGYRPVGFIIDGLLSEDDTLESFGDIGETQFGTYGSRRRARSYVQKAFTGMVAEALSRVAPKSRSYMVNSYNDTTVVVTDIGNHPGAVQESATWSNGMVVDIQPRDPGFLRIKFNESILSHLGHLRNVPNDLEVVGNFSSPQEYVDHLSTLTHLGFEVETYGYGSGNGGTATIFAITVVSAYLLIVGTYFLYVMVLCKCLLKFDIPTITAWGDVTELVLLAWNSRPHPMLSKTSVAVHWSRWQVTVGIRADQTGRVSLVTTAGYEKLKRNELYH</sequence>
<keyword evidence="2" id="KW-0472">Membrane</keyword>
<feature type="region of interest" description="Disordered" evidence="1">
    <location>
        <begin position="19"/>
        <end position="53"/>
    </location>
</feature>
<accession>A0AAN6PWA9</accession>
<feature type="transmembrane region" description="Helical" evidence="2">
    <location>
        <begin position="183"/>
        <end position="208"/>
    </location>
</feature>
<keyword evidence="4" id="KW-1185">Reference proteome</keyword>
<feature type="transmembrane region" description="Helical" evidence="2">
    <location>
        <begin position="114"/>
        <end position="136"/>
    </location>
</feature>
<evidence type="ECO:0000256" key="1">
    <source>
        <dbReference type="SAM" id="MobiDB-lite"/>
    </source>
</evidence>
<protein>
    <submittedName>
        <fullName evidence="3">Uncharacterized protein</fullName>
    </submittedName>
</protein>
<dbReference type="AlphaFoldDB" id="A0AAN6PWA9"/>
<dbReference type="EMBL" id="MU863652">
    <property type="protein sequence ID" value="KAK4099135.1"/>
    <property type="molecule type" value="Genomic_DNA"/>
</dbReference>
<organism evidence="3 4">
    <name type="scientific">Parathielavia hyrcaniae</name>
    <dbReference type="NCBI Taxonomy" id="113614"/>
    <lineage>
        <taxon>Eukaryota</taxon>
        <taxon>Fungi</taxon>
        <taxon>Dikarya</taxon>
        <taxon>Ascomycota</taxon>
        <taxon>Pezizomycotina</taxon>
        <taxon>Sordariomycetes</taxon>
        <taxon>Sordariomycetidae</taxon>
        <taxon>Sordariales</taxon>
        <taxon>Chaetomiaceae</taxon>
        <taxon>Parathielavia</taxon>
    </lineage>
</organism>
<name>A0AAN6PWA9_9PEZI</name>
<feature type="transmembrane region" description="Helical" evidence="2">
    <location>
        <begin position="728"/>
        <end position="750"/>
    </location>
</feature>
<proteinExistence type="predicted"/>
<feature type="transmembrane region" description="Helical" evidence="2">
    <location>
        <begin position="73"/>
        <end position="94"/>
    </location>
</feature>
<dbReference type="Proteomes" id="UP001305647">
    <property type="component" value="Unassembled WGS sequence"/>
</dbReference>
<evidence type="ECO:0000313" key="3">
    <source>
        <dbReference type="EMBL" id="KAK4099135.1"/>
    </source>
</evidence>
<evidence type="ECO:0000313" key="4">
    <source>
        <dbReference type="Proteomes" id="UP001305647"/>
    </source>
</evidence>
<comment type="caution">
    <text evidence="3">The sequence shown here is derived from an EMBL/GenBank/DDBJ whole genome shotgun (WGS) entry which is preliminary data.</text>
</comment>
<reference evidence="3" key="2">
    <citation type="submission" date="2023-05" db="EMBL/GenBank/DDBJ databases">
        <authorList>
            <consortium name="Lawrence Berkeley National Laboratory"/>
            <person name="Steindorff A."/>
            <person name="Hensen N."/>
            <person name="Bonometti L."/>
            <person name="Westerberg I."/>
            <person name="Brannstrom I.O."/>
            <person name="Guillou S."/>
            <person name="Cros-Aarteil S."/>
            <person name="Calhoun S."/>
            <person name="Haridas S."/>
            <person name="Kuo A."/>
            <person name="Mondo S."/>
            <person name="Pangilinan J."/>
            <person name="Riley R."/>
            <person name="Labutti K."/>
            <person name="Andreopoulos B."/>
            <person name="Lipzen A."/>
            <person name="Chen C."/>
            <person name="Yanf M."/>
            <person name="Daum C."/>
            <person name="Ng V."/>
            <person name="Clum A."/>
            <person name="Ohm R."/>
            <person name="Martin F."/>
            <person name="Silar P."/>
            <person name="Natvig D."/>
            <person name="Lalanne C."/>
            <person name="Gautier V."/>
            <person name="Ament-Velasquez S.L."/>
            <person name="Kruys A."/>
            <person name="Hutchinson M.I."/>
            <person name="Powell A.J."/>
            <person name="Barry K."/>
            <person name="Miller A.N."/>
            <person name="Grigoriev I.V."/>
            <person name="Debuchy R."/>
            <person name="Gladieux P."/>
            <person name="Thoren M.H."/>
            <person name="Johannesson H."/>
        </authorList>
    </citation>
    <scope>NUCLEOTIDE SEQUENCE</scope>
    <source>
        <strain evidence="3">CBS 757.83</strain>
    </source>
</reference>
<reference evidence="3" key="1">
    <citation type="journal article" date="2023" name="Mol. Phylogenet. Evol.">
        <title>Genome-scale phylogeny and comparative genomics of the fungal order Sordariales.</title>
        <authorList>
            <person name="Hensen N."/>
            <person name="Bonometti L."/>
            <person name="Westerberg I."/>
            <person name="Brannstrom I.O."/>
            <person name="Guillou S."/>
            <person name="Cros-Aarteil S."/>
            <person name="Calhoun S."/>
            <person name="Haridas S."/>
            <person name="Kuo A."/>
            <person name="Mondo S."/>
            <person name="Pangilinan J."/>
            <person name="Riley R."/>
            <person name="LaButti K."/>
            <person name="Andreopoulos B."/>
            <person name="Lipzen A."/>
            <person name="Chen C."/>
            <person name="Yan M."/>
            <person name="Daum C."/>
            <person name="Ng V."/>
            <person name="Clum A."/>
            <person name="Steindorff A."/>
            <person name="Ohm R.A."/>
            <person name="Martin F."/>
            <person name="Silar P."/>
            <person name="Natvig D.O."/>
            <person name="Lalanne C."/>
            <person name="Gautier V."/>
            <person name="Ament-Velasquez S.L."/>
            <person name="Kruys A."/>
            <person name="Hutchinson M.I."/>
            <person name="Powell A.J."/>
            <person name="Barry K."/>
            <person name="Miller A.N."/>
            <person name="Grigoriev I.V."/>
            <person name="Debuchy R."/>
            <person name="Gladieux P."/>
            <person name="Hiltunen Thoren M."/>
            <person name="Johannesson H."/>
        </authorList>
    </citation>
    <scope>NUCLEOTIDE SEQUENCE</scope>
    <source>
        <strain evidence="3">CBS 757.83</strain>
    </source>
</reference>
<keyword evidence="2" id="KW-0812">Transmembrane</keyword>
<gene>
    <name evidence="3" type="ORF">N658DRAFT_498731</name>
</gene>